<comment type="caution">
    <text evidence="1">The sequence shown here is derived from an EMBL/GenBank/DDBJ whole genome shotgun (WGS) entry which is preliminary data.</text>
</comment>
<reference evidence="1 2" key="1">
    <citation type="submission" date="2020-08" db="EMBL/GenBank/DDBJ databases">
        <title>Genomic Encyclopedia of Type Strains, Phase IV (KMG-V): Genome sequencing to study the core and pangenomes of soil and plant-associated prokaryotes.</title>
        <authorList>
            <person name="Whitman W."/>
        </authorList>
    </citation>
    <scope>NUCLEOTIDE SEQUENCE [LARGE SCALE GENOMIC DNA]</scope>
    <source>
        <strain evidence="1 2">M8US30</strain>
    </source>
</reference>
<name>A0A7W8JCA8_9BACT</name>
<evidence type="ECO:0000313" key="2">
    <source>
        <dbReference type="Proteomes" id="UP000569092"/>
    </source>
</evidence>
<evidence type="ECO:0000313" key="1">
    <source>
        <dbReference type="EMBL" id="MBB5345381.1"/>
    </source>
</evidence>
<protein>
    <recommendedName>
        <fullName evidence="3">RiboL-PSP-HEPN domain-containing protein</fullName>
    </recommendedName>
</protein>
<dbReference type="EMBL" id="JACHDZ010000005">
    <property type="protein sequence ID" value="MBB5345381.1"/>
    <property type="molecule type" value="Genomic_DNA"/>
</dbReference>
<sequence length="282" mass="31396">MNQLTVSNVYLHTATPTNAQTDLLQLVVTANLAILTSTIWSYGWRIGHLRNAVDPGLQAIRQSLIEQRGERTDPRVNHYFSQKWGAQLQATVEAGTVVLVHSLLDGVLTKLLSSFVLLNTAHWESRILKAATKEYSLQQAITMDRASAFDKAADGFIHRFGKESLIKKNELLFAAFTDEARAIHHQLLQPGESLLRRFDRFRHQIVHEDGLVKIRYDNALLDAGVMLDHASALVFATAVTLGVPQDEIYKQMSTLGLEGVASPLTESDLESIEITPRRVSST</sequence>
<evidence type="ECO:0008006" key="3">
    <source>
        <dbReference type="Google" id="ProtNLM"/>
    </source>
</evidence>
<dbReference type="Proteomes" id="UP000569092">
    <property type="component" value="Unassembled WGS sequence"/>
</dbReference>
<proteinExistence type="predicted"/>
<dbReference type="AlphaFoldDB" id="A0A7W8JCA8"/>
<accession>A0A7W8JCA8</accession>
<organism evidence="1 2">
    <name type="scientific">Tunturiibacter lichenicola</name>
    <dbReference type="NCBI Taxonomy" id="2051959"/>
    <lineage>
        <taxon>Bacteria</taxon>
        <taxon>Pseudomonadati</taxon>
        <taxon>Acidobacteriota</taxon>
        <taxon>Terriglobia</taxon>
        <taxon>Terriglobales</taxon>
        <taxon>Acidobacteriaceae</taxon>
        <taxon>Tunturiibacter</taxon>
    </lineage>
</organism>
<gene>
    <name evidence="1" type="ORF">HDF10_003372</name>
</gene>